<dbReference type="SMART" id="SM00409">
    <property type="entry name" value="IG"/>
    <property type="match status" value="2"/>
</dbReference>
<dbReference type="EMBL" id="JAIZAY010000001">
    <property type="protein sequence ID" value="KAJ8048546.1"/>
    <property type="molecule type" value="Genomic_DNA"/>
</dbReference>
<dbReference type="Proteomes" id="UP001152320">
    <property type="component" value="Chromosome 1"/>
</dbReference>
<feature type="transmembrane region" description="Helical" evidence="6">
    <location>
        <begin position="47"/>
        <end position="63"/>
    </location>
</feature>
<dbReference type="GO" id="GO:0098609">
    <property type="term" value="P:cell-cell adhesion"/>
    <property type="evidence" value="ECO:0007669"/>
    <property type="project" value="TreeGrafter"/>
</dbReference>
<dbReference type="PANTHER" id="PTHR11640:SF31">
    <property type="entry name" value="IRREGULAR CHIASM C-ROUGHEST PROTEIN-RELATED"/>
    <property type="match status" value="1"/>
</dbReference>
<evidence type="ECO:0000313" key="9">
    <source>
        <dbReference type="Proteomes" id="UP001152320"/>
    </source>
</evidence>
<keyword evidence="2 6" id="KW-0472">Membrane</keyword>
<dbReference type="InterPro" id="IPR003599">
    <property type="entry name" value="Ig_sub"/>
</dbReference>
<dbReference type="GO" id="GO:0005886">
    <property type="term" value="C:plasma membrane"/>
    <property type="evidence" value="ECO:0007669"/>
    <property type="project" value="TreeGrafter"/>
</dbReference>
<name>A0A9Q1CP91_HOLLE</name>
<evidence type="ECO:0000313" key="8">
    <source>
        <dbReference type="EMBL" id="KAJ8048546.1"/>
    </source>
</evidence>
<keyword evidence="5" id="KW-0393">Immunoglobulin domain</keyword>
<evidence type="ECO:0000256" key="3">
    <source>
        <dbReference type="ARBA" id="ARBA00023157"/>
    </source>
</evidence>
<evidence type="ECO:0000259" key="7">
    <source>
        <dbReference type="PROSITE" id="PS50835"/>
    </source>
</evidence>
<dbReference type="CDD" id="cd00096">
    <property type="entry name" value="Ig"/>
    <property type="match status" value="1"/>
</dbReference>
<dbReference type="OrthoDB" id="6413693at2759"/>
<dbReference type="GO" id="GO:0005911">
    <property type="term" value="C:cell-cell junction"/>
    <property type="evidence" value="ECO:0007669"/>
    <property type="project" value="TreeGrafter"/>
</dbReference>
<dbReference type="PANTHER" id="PTHR11640">
    <property type="entry name" value="NEPHRIN"/>
    <property type="match status" value="1"/>
</dbReference>
<comment type="caution">
    <text evidence="8">The sequence shown here is derived from an EMBL/GenBank/DDBJ whole genome shotgun (WGS) entry which is preliminary data.</text>
</comment>
<evidence type="ECO:0000256" key="5">
    <source>
        <dbReference type="ARBA" id="ARBA00023319"/>
    </source>
</evidence>
<evidence type="ECO:0000256" key="4">
    <source>
        <dbReference type="ARBA" id="ARBA00023180"/>
    </source>
</evidence>
<keyword evidence="4" id="KW-0325">Glycoprotein</keyword>
<dbReference type="AlphaFoldDB" id="A0A9Q1CP91"/>
<evidence type="ECO:0000256" key="6">
    <source>
        <dbReference type="SAM" id="Phobius"/>
    </source>
</evidence>
<proteinExistence type="predicted"/>
<keyword evidence="3" id="KW-1015">Disulfide bond</keyword>
<dbReference type="PROSITE" id="PS50835">
    <property type="entry name" value="IG_LIKE"/>
    <property type="match status" value="2"/>
</dbReference>
<evidence type="ECO:0000256" key="1">
    <source>
        <dbReference type="ARBA" id="ARBA00004479"/>
    </source>
</evidence>
<feature type="domain" description="Ig-like" evidence="7">
    <location>
        <begin position="263"/>
        <end position="360"/>
    </location>
</feature>
<accession>A0A9Q1CP91</accession>
<dbReference type="InterPro" id="IPR051275">
    <property type="entry name" value="Cell_adhesion_signaling"/>
</dbReference>
<evidence type="ECO:0000256" key="2">
    <source>
        <dbReference type="ARBA" id="ARBA00023136"/>
    </source>
</evidence>
<keyword evidence="6" id="KW-0812">Transmembrane</keyword>
<organism evidence="8 9">
    <name type="scientific">Holothuria leucospilota</name>
    <name type="common">Black long sea cucumber</name>
    <name type="synonym">Mertensiothuria leucospilota</name>
    <dbReference type="NCBI Taxonomy" id="206669"/>
    <lineage>
        <taxon>Eukaryota</taxon>
        <taxon>Metazoa</taxon>
        <taxon>Echinodermata</taxon>
        <taxon>Eleutherozoa</taxon>
        <taxon>Echinozoa</taxon>
        <taxon>Holothuroidea</taxon>
        <taxon>Aspidochirotacea</taxon>
        <taxon>Aspidochirotida</taxon>
        <taxon>Holothuriidae</taxon>
        <taxon>Holothuria</taxon>
    </lineage>
</organism>
<dbReference type="InterPro" id="IPR013783">
    <property type="entry name" value="Ig-like_fold"/>
</dbReference>
<dbReference type="InterPro" id="IPR036179">
    <property type="entry name" value="Ig-like_dom_sf"/>
</dbReference>
<dbReference type="Gene3D" id="2.60.40.10">
    <property type="entry name" value="Immunoglobulins"/>
    <property type="match status" value="3"/>
</dbReference>
<protein>
    <submittedName>
        <fullName evidence="8">Hemicentin-2</fullName>
    </submittedName>
</protein>
<reference evidence="8" key="1">
    <citation type="submission" date="2021-10" db="EMBL/GenBank/DDBJ databases">
        <title>Tropical sea cucumber genome reveals ecological adaptation and Cuvierian tubules defense mechanism.</title>
        <authorList>
            <person name="Chen T."/>
        </authorList>
    </citation>
    <scope>NUCLEOTIDE SEQUENCE</scope>
    <source>
        <strain evidence="8">Nanhai2018</strain>
        <tissue evidence="8">Muscle</tissue>
    </source>
</reference>
<keyword evidence="6" id="KW-1133">Transmembrane helix</keyword>
<gene>
    <name evidence="8" type="ORF">HOLleu_00903</name>
</gene>
<dbReference type="InterPro" id="IPR007110">
    <property type="entry name" value="Ig-like_dom"/>
</dbReference>
<dbReference type="GO" id="GO:0050839">
    <property type="term" value="F:cell adhesion molecule binding"/>
    <property type="evidence" value="ECO:0007669"/>
    <property type="project" value="TreeGrafter"/>
</dbReference>
<comment type="subcellular location">
    <subcellularLocation>
        <location evidence="1">Membrane</location>
        <topology evidence="1">Single-pass type I membrane protein</topology>
    </subcellularLocation>
</comment>
<feature type="domain" description="Ig-like" evidence="7">
    <location>
        <begin position="153"/>
        <end position="256"/>
    </location>
</feature>
<sequence length="386" mass="44536">MYVTQRKFENIKLLLFHPKSIRIFDKYRILCGAICNSTMRFNNSDRLIFYKIILFFVVFIHISEGRQDRTLRLSESLQFPCQRDPKRVSNWKHDNVVLFIDELKISFTLNHITLFGNYSLFIQQASLQHEGIYQCLQDEIAVAEFILRVEVPPKMFFTLDDLDNRTCINVETGTDLTICCYAVGARPPVNLSWTIDEENDDHDGFNLTITKGLEYHGKQMFDSVSVRRVILTREDGNISCMSRTESGLGNREITMQYKTYVIPRLHISIDGVSGIDYIPVAANQPVQFLCQASAARPISHISWLINNLSIESLEELNGTIFYIEREDETIDTVSTIWYRPLDVNGSITCASHFHSTGEIARIHATYVTYGKTVVMEHRYYNELAKP</sequence>
<dbReference type="SUPFAM" id="SSF48726">
    <property type="entry name" value="Immunoglobulin"/>
    <property type="match status" value="3"/>
</dbReference>
<keyword evidence="9" id="KW-1185">Reference proteome</keyword>